<accession>A0AAV2K5N2</accession>
<feature type="region of interest" description="Disordered" evidence="1">
    <location>
        <begin position="77"/>
        <end position="106"/>
    </location>
</feature>
<name>A0AAV2K5N2_KNICA</name>
<dbReference type="Proteomes" id="UP001497482">
    <property type="component" value="Chromosome 15"/>
</dbReference>
<feature type="compositionally biased region" description="Basic and acidic residues" evidence="1">
    <location>
        <begin position="87"/>
        <end position="106"/>
    </location>
</feature>
<evidence type="ECO:0000313" key="3">
    <source>
        <dbReference type="Proteomes" id="UP001497482"/>
    </source>
</evidence>
<reference evidence="2 3" key="1">
    <citation type="submission" date="2024-04" db="EMBL/GenBank/DDBJ databases">
        <authorList>
            <person name="Waldvogel A.-M."/>
            <person name="Schoenle A."/>
        </authorList>
    </citation>
    <scope>NUCLEOTIDE SEQUENCE [LARGE SCALE GENOMIC DNA]</scope>
</reference>
<organism evidence="2 3">
    <name type="scientific">Knipowitschia caucasica</name>
    <name type="common">Caucasian dwarf goby</name>
    <name type="synonym">Pomatoschistus caucasicus</name>
    <dbReference type="NCBI Taxonomy" id="637954"/>
    <lineage>
        <taxon>Eukaryota</taxon>
        <taxon>Metazoa</taxon>
        <taxon>Chordata</taxon>
        <taxon>Craniata</taxon>
        <taxon>Vertebrata</taxon>
        <taxon>Euteleostomi</taxon>
        <taxon>Actinopterygii</taxon>
        <taxon>Neopterygii</taxon>
        <taxon>Teleostei</taxon>
        <taxon>Neoteleostei</taxon>
        <taxon>Acanthomorphata</taxon>
        <taxon>Gobiaria</taxon>
        <taxon>Gobiiformes</taxon>
        <taxon>Gobioidei</taxon>
        <taxon>Gobiidae</taxon>
        <taxon>Gobiinae</taxon>
        <taxon>Knipowitschia</taxon>
    </lineage>
</organism>
<proteinExistence type="predicted"/>
<gene>
    <name evidence="2" type="ORF">KC01_LOCUS13298</name>
</gene>
<evidence type="ECO:0000313" key="2">
    <source>
        <dbReference type="EMBL" id="CAL1582744.1"/>
    </source>
</evidence>
<dbReference type="AlphaFoldDB" id="A0AAV2K5N2"/>
<keyword evidence="3" id="KW-1185">Reference proteome</keyword>
<protein>
    <submittedName>
        <fullName evidence="2">Uncharacterized protein</fullName>
    </submittedName>
</protein>
<dbReference type="EMBL" id="OZ035837">
    <property type="protein sequence ID" value="CAL1582744.1"/>
    <property type="molecule type" value="Genomic_DNA"/>
</dbReference>
<sequence>MQLKERCQVHGWRAPKWKDVCGWDDGIVGWSKLDTRDKCVLGWWERLCPRSVQPWPRRCETGGRELSVVLKRQQQSIHHAPAAAIGSRREIKTHEKNGGRKYQGES</sequence>
<evidence type="ECO:0000256" key="1">
    <source>
        <dbReference type="SAM" id="MobiDB-lite"/>
    </source>
</evidence>